<proteinExistence type="predicted"/>
<dbReference type="AlphaFoldDB" id="A0A8T2WN92"/>
<organism evidence="1 2">
    <name type="scientific">Populus deltoides</name>
    <name type="common">Eastern poplar</name>
    <name type="synonym">Eastern cottonwood</name>
    <dbReference type="NCBI Taxonomy" id="3696"/>
    <lineage>
        <taxon>Eukaryota</taxon>
        <taxon>Viridiplantae</taxon>
        <taxon>Streptophyta</taxon>
        <taxon>Embryophyta</taxon>
        <taxon>Tracheophyta</taxon>
        <taxon>Spermatophyta</taxon>
        <taxon>Magnoliopsida</taxon>
        <taxon>eudicotyledons</taxon>
        <taxon>Gunneridae</taxon>
        <taxon>Pentapetalae</taxon>
        <taxon>rosids</taxon>
        <taxon>fabids</taxon>
        <taxon>Malpighiales</taxon>
        <taxon>Salicaceae</taxon>
        <taxon>Saliceae</taxon>
        <taxon>Populus</taxon>
    </lineage>
</organism>
<evidence type="ECO:0000313" key="2">
    <source>
        <dbReference type="Proteomes" id="UP000807159"/>
    </source>
</evidence>
<gene>
    <name evidence="1" type="ORF">H0E87_031207</name>
</gene>
<dbReference type="EMBL" id="JACEGQ020000019">
    <property type="protein sequence ID" value="KAH8481167.1"/>
    <property type="molecule type" value="Genomic_DNA"/>
</dbReference>
<protein>
    <submittedName>
        <fullName evidence="1">Uncharacterized protein</fullName>
    </submittedName>
</protein>
<name>A0A8T2WN92_POPDE</name>
<feature type="non-terminal residue" evidence="1">
    <location>
        <position position="1"/>
    </location>
</feature>
<comment type="caution">
    <text evidence="1">The sequence shown here is derived from an EMBL/GenBank/DDBJ whole genome shotgun (WGS) entry which is preliminary data.</text>
</comment>
<evidence type="ECO:0000313" key="1">
    <source>
        <dbReference type="EMBL" id="KAH8481167.1"/>
    </source>
</evidence>
<dbReference type="Proteomes" id="UP000807159">
    <property type="component" value="Chromosome 19"/>
</dbReference>
<sequence>RGERLTGRSERGEVRGAETAKGWKYWSVICGRSYRLGGLLLWAATGEGKTAVGGVGGQPRGRWGLLSLSSGSVAVVDGDGEIGEDKQLVS</sequence>
<keyword evidence="2" id="KW-1185">Reference proteome</keyword>
<accession>A0A8T2WN92</accession>
<reference evidence="1" key="1">
    <citation type="journal article" date="2021" name="J. Hered.">
        <title>Genome Assembly of Salicaceae Populus deltoides (Eastern Cottonwood) I-69 Based on Nanopore Sequencing and Hi-C Technologies.</title>
        <authorList>
            <person name="Bai S."/>
            <person name="Wu H."/>
            <person name="Zhang J."/>
            <person name="Pan Z."/>
            <person name="Zhao W."/>
            <person name="Li Z."/>
            <person name="Tong C."/>
        </authorList>
    </citation>
    <scope>NUCLEOTIDE SEQUENCE</scope>
    <source>
        <tissue evidence="1">Leaf</tissue>
    </source>
</reference>